<organism evidence="2 3">
    <name type="scientific">Teichococcus oryzae</name>
    <dbReference type="NCBI Taxonomy" id="1608942"/>
    <lineage>
        <taxon>Bacteria</taxon>
        <taxon>Pseudomonadati</taxon>
        <taxon>Pseudomonadota</taxon>
        <taxon>Alphaproteobacteria</taxon>
        <taxon>Acetobacterales</taxon>
        <taxon>Roseomonadaceae</taxon>
        <taxon>Roseomonas</taxon>
    </lineage>
</organism>
<name>A0A5B2TGN9_9PROT</name>
<gene>
    <name evidence="2" type="ORF">F0Q34_11675</name>
</gene>
<reference evidence="2 3" key="1">
    <citation type="journal article" date="2015" name="Int. J. Syst. Evol. Microbiol.">
        <title>Roseomonas oryzae sp. nov., isolated from paddy rhizosphere soil.</title>
        <authorList>
            <person name="Ramaprasad E.V."/>
            <person name="Sasikala Ch."/>
            <person name="Ramana Ch.V."/>
        </authorList>
    </citation>
    <scope>NUCLEOTIDE SEQUENCE [LARGE SCALE GENOMIC DNA]</scope>
    <source>
        <strain evidence="2 3">KCTC 42542</strain>
    </source>
</reference>
<evidence type="ECO:0000313" key="3">
    <source>
        <dbReference type="Proteomes" id="UP000322110"/>
    </source>
</evidence>
<comment type="caution">
    <text evidence="2">The sequence shown here is derived from an EMBL/GenBank/DDBJ whole genome shotgun (WGS) entry which is preliminary data.</text>
</comment>
<dbReference type="EMBL" id="VUKA01000004">
    <property type="protein sequence ID" value="KAA2213273.1"/>
    <property type="molecule type" value="Genomic_DNA"/>
</dbReference>
<evidence type="ECO:0000313" key="2">
    <source>
        <dbReference type="EMBL" id="KAA2213273.1"/>
    </source>
</evidence>
<dbReference type="RefSeq" id="WP_149812385.1">
    <property type="nucleotide sequence ID" value="NZ_VUKA01000004.1"/>
</dbReference>
<feature type="region of interest" description="Disordered" evidence="1">
    <location>
        <begin position="55"/>
        <end position="90"/>
    </location>
</feature>
<accession>A0A5B2TGN9</accession>
<protein>
    <submittedName>
        <fullName evidence="2">Uncharacterized protein</fullName>
    </submittedName>
</protein>
<dbReference type="Proteomes" id="UP000322110">
    <property type="component" value="Unassembled WGS sequence"/>
</dbReference>
<sequence length="90" mass="9581">MRQTLLNSGDRRITIQTSEQGTQVLGSADEVIGGYGTDRHEEMVEKYRSEGWTVSADGDVRPAEAGAATTPPDRDDGGDGVQELDLGISS</sequence>
<evidence type="ECO:0000256" key="1">
    <source>
        <dbReference type="SAM" id="MobiDB-lite"/>
    </source>
</evidence>
<proteinExistence type="predicted"/>
<dbReference type="OrthoDB" id="7276001at2"/>
<dbReference type="AlphaFoldDB" id="A0A5B2TGN9"/>
<keyword evidence="3" id="KW-1185">Reference proteome</keyword>